<accession>A0A524RPD2</accession>
<organism evidence="2 3">
    <name type="scientific">Aphanocapsa feldmannii 277cV</name>
    <dbReference type="NCBI Taxonomy" id="2507553"/>
    <lineage>
        <taxon>Bacteria</taxon>
        <taxon>Bacillati</taxon>
        <taxon>Cyanobacteriota</taxon>
        <taxon>Cyanophyceae</taxon>
        <taxon>Oscillatoriophycideae</taxon>
        <taxon>Chroococcales</taxon>
        <taxon>Microcystaceae</taxon>
        <taxon>Aphanocapsa</taxon>
    </lineage>
</organism>
<proteinExistence type="predicted"/>
<keyword evidence="1" id="KW-1133">Transmembrane helix</keyword>
<dbReference type="EMBL" id="SRMO01000050">
    <property type="protein sequence ID" value="TGG93673.1"/>
    <property type="molecule type" value="Genomic_DNA"/>
</dbReference>
<keyword evidence="1" id="KW-0472">Membrane</keyword>
<reference evidence="2 3" key="1">
    <citation type="journal article" date="2019" name="mSystems">
        <title>Life at home and on the roam: Genomic adaptions reflect the dual lifestyle of an intracellular, facultative symbiont.</title>
        <authorList>
            <person name="Burgsdorf I."/>
        </authorList>
    </citation>
    <scope>NUCLEOTIDE SEQUENCE [LARGE SCALE GENOMIC DNA]</scope>
    <source>
        <strain evidence="2">277cV</strain>
    </source>
</reference>
<comment type="caution">
    <text evidence="2">The sequence shown here is derived from an EMBL/GenBank/DDBJ whole genome shotgun (WGS) entry which is preliminary data.</text>
</comment>
<gene>
    <name evidence="2" type="ORF">ERJ67_03220</name>
</gene>
<keyword evidence="1" id="KW-0812">Transmembrane</keyword>
<name>A0A524RPD2_9CHRO</name>
<evidence type="ECO:0000313" key="3">
    <source>
        <dbReference type="Proteomes" id="UP000317990"/>
    </source>
</evidence>
<evidence type="ECO:0000313" key="2">
    <source>
        <dbReference type="EMBL" id="TGG93673.1"/>
    </source>
</evidence>
<dbReference type="AlphaFoldDB" id="A0A524RPD2"/>
<feature type="transmembrane region" description="Helical" evidence="1">
    <location>
        <begin position="38"/>
        <end position="59"/>
    </location>
</feature>
<dbReference type="Proteomes" id="UP000317990">
    <property type="component" value="Unassembled WGS sequence"/>
</dbReference>
<sequence>MSMNPLAGLLLALSCLLGIAATGSVFELAYGDPDLGVGATGAILAVSLPGCVIALVAAVRRNRSDMG</sequence>
<evidence type="ECO:0000256" key="1">
    <source>
        <dbReference type="SAM" id="Phobius"/>
    </source>
</evidence>
<protein>
    <submittedName>
        <fullName evidence="2">Uncharacterized protein</fullName>
    </submittedName>
</protein>